<feature type="chain" id="PRO_5036293159" evidence="4">
    <location>
        <begin position="25"/>
        <end position="459"/>
    </location>
</feature>
<dbReference type="InterPro" id="IPR011333">
    <property type="entry name" value="SKP1/BTB/POZ_sf"/>
</dbReference>
<reference evidence="6 8" key="2">
    <citation type="submission" date="2018-03" db="EMBL/GenBank/DDBJ databases">
        <authorList>
            <person name="Fogelqvist J."/>
        </authorList>
    </citation>
    <scope>NUCLEOTIDE SEQUENCE [LARGE SCALE GENOMIC DNA]</scope>
</reference>
<feature type="repeat" description="ANK" evidence="3">
    <location>
        <begin position="353"/>
        <end position="385"/>
    </location>
</feature>
<dbReference type="InterPro" id="IPR002110">
    <property type="entry name" value="Ankyrin_rpt"/>
</dbReference>
<keyword evidence="4" id="KW-0732">Signal</keyword>
<dbReference type="OrthoDB" id="194358at2759"/>
<evidence type="ECO:0000313" key="6">
    <source>
        <dbReference type="EMBL" id="SPQ94452.1"/>
    </source>
</evidence>
<dbReference type="SMART" id="SM00248">
    <property type="entry name" value="ANK"/>
    <property type="match status" value="7"/>
</dbReference>
<dbReference type="PANTHER" id="PTHR24198:SF165">
    <property type="entry name" value="ANKYRIN REPEAT-CONTAINING PROTEIN-RELATED"/>
    <property type="match status" value="1"/>
</dbReference>
<keyword evidence="7" id="KW-1185">Reference proteome</keyword>
<dbReference type="Gene3D" id="3.30.710.10">
    <property type="entry name" value="Potassium Channel Kv1.1, Chain A"/>
    <property type="match status" value="1"/>
</dbReference>
<evidence type="ECO:0000256" key="1">
    <source>
        <dbReference type="ARBA" id="ARBA00022737"/>
    </source>
</evidence>
<evidence type="ECO:0000256" key="3">
    <source>
        <dbReference type="PROSITE-ProRule" id="PRU00023"/>
    </source>
</evidence>
<reference evidence="5 7" key="1">
    <citation type="submission" date="2015-02" db="EMBL/GenBank/DDBJ databases">
        <authorList>
            <person name="Chooi Y.-H."/>
        </authorList>
    </citation>
    <scope>NUCLEOTIDE SEQUENCE [LARGE SCALE GENOMIC DNA]</scope>
    <source>
        <strain evidence="5">E3</strain>
    </source>
</reference>
<evidence type="ECO:0000313" key="8">
    <source>
        <dbReference type="Proteomes" id="UP000290189"/>
    </source>
</evidence>
<evidence type="ECO:0000313" key="7">
    <source>
        <dbReference type="Proteomes" id="UP000039324"/>
    </source>
</evidence>
<feature type="repeat" description="ANK" evidence="3">
    <location>
        <begin position="386"/>
        <end position="418"/>
    </location>
</feature>
<keyword evidence="6" id="KW-0496">Mitochondrion</keyword>
<gene>
    <name evidence="5" type="ORF">PBRA_006481</name>
    <name evidence="6" type="ORF">PLBR_LOCUS1667</name>
</gene>
<keyword evidence="2 3" id="KW-0040">ANK repeat</keyword>
<evidence type="ECO:0000313" key="5">
    <source>
        <dbReference type="EMBL" id="CEO98367.1"/>
    </source>
</evidence>
<dbReference type="EMBL" id="CDSF01000084">
    <property type="protein sequence ID" value="CEO98367.1"/>
    <property type="molecule type" value="Genomic_DNA"/>
</dbReference>
<proteinExistence type="predicted"/>
<accession>A0A0G4IT16</accession>
<dbReference type="EMBL" id="OVEO01000002">
    <property type="protein sequence ID" value="SPQ94452.1"/>
    <property type="molecule type" value="Genomic_DNA"/>
</dbReference>
<feature type="signal peptide" evidence="4">
    <location>
        <begin position="1"/>
        <end position="24"/>
    </location>
</feature>
<evidence type="ECO:0000256" key="2">
    <source>
        <dbReference type="ARBA" id="ARBA00023043"/>
    </source>
</evidence>
<dbReference type="STRING" id="37360.A0A0G4IT16"/>
<dbReference type="PROSITE" id="PS50088">
    <property type="entry name" value="ANK_REPEAT"/>
    <property type="match status" value="3"/>
</dbReference>
<dbReference type="PANTHER" id="PTHR24198">
    <property type="entry name" value="ANKYRIN REPEAT AND PROTEIN KINASE DOMAIN-CONTAINING PROTEIN"/>
    <property type="match status" value="1"/>
</dbReference>
<protein>
    <submittedName>
        <fullName evidence="5">Uncharacterized protein</fullName>
    </submittedName>
</protein>
<dbReference type="SUPFAM" id="SSF48403">
    <property type="entry name" value="Ankyrin repeat"/>
    <property type="match status" value="1"/>
</dbReference>
<dbReference type="Proteomes" id="UP000290189">
    <property type="component" value="Unassembled WGS sequence"/>
</dbReference>
<keyword evidence="1" id="KW-0677">Repeat</keyword>
<dbReference type="PROSITE" id="PS50297">
    <property type="entry name" value="ANK_REP_REGION"/>
    <property type="match status" value="3"/>
</dbReference>
<evidence type="ECO:0000256" key="4">
    <source>
        <dbReference type="SAM" id="SignalP"/>
    </source>
</evidence>
<sequence>MSPCGLPRRAAALLCLLLAGVVDAVTFCTSDGIRFKVDTDRALDHSRLLQRMLEDGCALDFTPLPLPADRTDKRVLALIRDFMLTVEANAVDDGPDLWIQRWFRIDVDTSKEDTKRQCRLLTLASFLEMRPLMLAVLSISRPEQYEVMSEFLGVDLLQTVADAASINQLDRFAAHNPEQKDLVRNLRRLAAFGADPEQATHVDANVRWSGTMGVLHWAVLNDERRLVVTLLDRVPGFDANTLDDLYGMTPLQFALELGPLEVLTLVLAAAPRVDVNARDRLGHTPLLSALDRNVTVDNRFMRQLLRTPGIDVAASLPDGTSPLHLAARHDHHDCANMLLEVDGIQVDAQITATRQTPLHWAVLSDSVNVARSLLGKGADVGARDSWQRTPLHWAARYGRYEICEMLLSVAAEWDVLHQDIDGQTERDLAVANGHRRIVALLAEHKRRMARLRRQWFGQD</sequence>
<feature type="repeat" description="ANK" evidence="3">
    <location>
        <begin position="318"/>
        <end position="340"/>
    </location>
</feature>
<organism evidence="5 7">
    <name type="scientific">Plasmodiophora brassicae</name>
    <name type="common">Clubroot disease agent</name>
    <dbReference type="NCBI Taxonomy" id="37360"/>
    <lineage>
        <taxon>Eukaryota</taxon>
        <taxon>Sar</taxon>
        <taxon>Rhizaria</taxon>
        <taxon>Endomyxa</taxon>
        <taxon>Phytomyxea</taxon>
        <taxon>Plasmodiophorida</taxon>
        <taxon>Plasmodiophoridae</taxon>
        <taxon>Plasmodiophora</taxon>
    </lineage>
</organism>
<dbReference type="Proteomes" id="UP000039324">
    <property type="component" value="Unassembled WGS sequence"/>
</dbReference>
<dbReference type="InterPro" id="IPR036770">
    <property type="entry name" value="Ankyrin_rpt-contain_sf"/>
</dbReference>
<name>A0A0G4IT16_PLABS</name>
<dbReference type="Pfam" id="PF12796">
    <property type="entry name" value="Ank_2"/>
    <property type="match status" value="3"/>
</dbReference>
<dbReference type="AlphaFoldDB" id="A0A0G4IT16"/>
<dbReference type="Gene3D" id="1.25.40.20">
    <property type="entry name" value="Ankyrin repeat-containing domain"/>
    <property type="match status" value="3"/>
</dbReference>
<geneLocation type="mitochondrion" evidence="6"/>